<gene>
    <name evidence="2" type="ORF">ElyMa_004287600</name>
</gene>
<name>A0AAV4GW70_9GAST</name>
<organism evidence="2 3">
    <name type="scientific">Elysia marginata</name>
    <dbReference type="NCBI Taxonomy" id="1093978"/>
    <lineage>
        <taxon>Eukaryota</taxon>
        <taxon>Metazoa</taxon>
        <taxon>Spiralia</taxon>
        <taxon>Lophotrochozoa</taxon>
        <taxon>Mollusca</taxon>
        <taxon>Gastropoda</taxon>
        <taxon>Heterobranchia</taxon>
        <taxon>Euthyneura</taxon>
        <taxon>Panpulmonata</taxon>
        <taxon>Sacoglossa</taxon>
        <taxon>Placobranchoidea</taxon>
        <taxon>Plakobranchidae</taxon>
        <taxon>Elysia</taxon>
    </lineage>
</organism>
<feature type="non-terminal residue" evidence="2">
    <location>
        <position position="1"/>
    </location>
</feature>
<sequence>VISSNSEHSFPSGQTRSRDMKQSHNPHLTWSTDSNTHTNTQLGNMCGGQPWSYHLPSQTPGTGQGQAPPVQFPLPQRFTGPGLANTYITLTVSSPDNNKSLTNQLTSAPAAVGPHRFVSHLLPNFCIPNFVMPFYQEYAPHAPIAKGLQFLPGSRGLPLPRCNRRPPRSAGSDKLTPAMLGVVMAYVSDGRLKKGYLHKSHKSVKDLVSKAK</sequence>
<evidence type="ECO:0000313" key="3">
    <source>
        <dbReference type="Proteomes" id="UP000762676"/>
    </source>
</evidence>
<feature type="compositionally biased region" description="Polar residues" evidence="1">
    <location>
        <begin position="1"/>
        <end position="15"/>
    </location>
</feature>
<dbReference type="AlphaFoldDB" id="A0AAV4GW70"/>
<keyword evidence="3" id="KW-1185">Reference proteome</keyword>
<feature type="compositionally biased region" description="Polar residues" evidence="1">
    <location>
        <begin position="23"/>
        <end position="43"/>
    </location>
</feature>
<comment type="caution">
    <text evidence="2">The sequence shown here is derived from an EMBL/GenBank/DDBJ whole genome shotgun (WGS) entry which is preliminary data.</text>
</comment>
<reference evidence="2 3" key="1">
    <citation type="journal article" date="2021" name="Elife">
        <title>Chloroplast acquisition without the gene transfer in kleptoplastic sea slugs, Plakobranchus ocellatus.</title>
        <authorList>
            <person name="Maeda T."/>
            <person name="Takahashi S."/>
            <person name="Yoshida T."/>
            <person name="Shimamura S."/>
            <person name="Takaki Y."/>
            <person name="Nagai Y."/>
            <person name="Toyoda A."/>
            <person name="Suzuki Y."/>
            <person name="Arimoto A."/>
            <person name="Ishii H."/>
            <person name="Satoh N."/>
            <person name="Nishiyama T."/>
            <person name="Hasebe M."/>
            <person name="Maruyama T."/>
            <person name="Minagawa J."/>
            <person name="Obokata J."/>
            <person name="Shigenobu S."/>
        </authorList>
    </citation>
    <scope>NUCLEOTIDE SEQUENCE [LARGE SCALE GENOMIC DNA]</scope>
</reference>
<accession>A0AAV4GW70</accession>
<protein>
    <submittedName>
        <fullName evidence="2">Uncharacterized protein</fullName>
    </submittedName>
</protein>
<evidence type="ECO:0000313" key="2">
    <source>
        <dbReference type="EMBL" id="GFR89764.1"/>
    </source>
</evidence>
<dbReference type="Proteomes" id="UP000762676">
    <property type="component" value="Unassembled WGS sequence"/>
</dbReference>
<dbReference type="EMBL" id="BMAT01008636">
    <property type="protein sequence ID" value="GFR89764.1"/>
    <property type="molecule type" value="Genomic_DNA"/>
</dbReference>
<evidence type="ECO:0000256" key="1">
    <source>
        <dbReference type="SAM" id="MobiDB-lite"/>
    </source>
</evidence>
<proteinExistence type="predicted"/>
<feature type="region of interest" description="Disordered" evidence="1">
    <location>
        <begin position="1"/>
        <end position="67"/>
    </location>
</feature>